<sequence>MKNSTNKCKHHIVRNVIVGALLSASATTIFAGDTIKIAIVGPATGQLAQFGEMQSVGAKMAIEQLNKSGQFAGKTLVAVPYDDACDPKQAVAVANKVVNDGIKFVVGHVCSSSTQPASDIYEDEGVLMITAASTNPEITNRGYKLLFRTIGLDNAQAPIASKYILEHIKPKSIAIIHDKQQYGEGIASEVKRNLELQGQSVAMFEGINAGDKDYSAIISKIKRQNIDLVYFGGYHPELGLILRQSRERGVNAKFMSTEAAGNKELTAIAGSAAEGLSVTLPKAFDEDPANQSLVQAFKDAKADPSGIFVLPAYAAVQVLAKSISDAASTDVEKVAATIRGESFNTPIGTLQFDEKGDLKNFSFVVYDWHADGTKTLATQ</sequence>
<dbReference type="EMBL" id="CP010979">
    <property type="protein sequence ID" value="AJQ46228.1"/>
    <property type="molecule type" value="Genomic_DNA"/>
</dbReference>
<evidence type="ECO:0000259" key="6">
    <source>
        <dbReference type="Pfam" id="PF13458"/>
    </source>
</evidence>
<evidence type="ECO:0000256" key="3">
    <source>
        <dbReference type="ARBA" id="ARBA00022729"/>
    </source>
</evidence>
<dbReference type="InterPro" id="IPR000709">
    <property type="entry name" value="Leu_Ile_Val-bd"/>
</dbReference>
<gene>
    <name evidence="7" type="ORF">N805_02890</name>
</gene>
<comment type="similarity">
    <text evidence="1">Belongs to the leucine-binding protein family.</text>
</comment>
<keyword evidence="2" id="KW-0813">Transport</keyword>
<accession>A0AAU8S8Y8</accession>
<dbReference type="RefSeq" id="WP_026034513.1">
    <property type="nucleotide sequence ID" value="NZ_CP010979.1"/>
</dbReference>
<organism evidence="7 8">
    <name type="scientific">Pseudomonas putida S13.1.2</name>
    <dbReference type="NCBI Taxonomy" id="1384061"/>
    <lineage>
        <taxon>Bacteria</taxon>
        <taxon>Pseudomonadati</taxon>
        <taxon>Pseudomonadota</taxon>
        <taxon>Gammaproteobacteria</taxon>
        <taxon>Pseudomonadales</taxon>
        <taxon>Pseudomonadaceae</taxon>
        <taxon>Pseudomonas</taxon>
    </lineage>
</organism>
<evidence type="ECO:0000256" key="1">
    <source>
        <dbReference type="ARBA" id="ARBA00010062"/>
    </source>
</evidence>
<dbReference type="InterPro" id="IPR028082">
    <property type="entry name" value="Peripla_BP_I"/>
</dbReference>
<dbReference type="Proteomes" id="UP000033260">
    <property type="component" value="Chromosome"/>
</dbReference>
<dbReference type="PRINTS" id="PR00337">
    <property type="entry name" value="LEUILEVALBP"/>
</dbReference>
<dbReference type="AlphaFoldDB" id="A0AAU8S8Y8"/>
<evidence type="ECO:0000256" key="4">
    <source>
        <dbReference type="ARBA" id="ARBA00022970"/>
    </source>
</evidence>
<proteinExistence type="inferred from homology"/>
<evidence type="ECO:0000256" key="2">
    <source>
        <dbReference type="ARBA" id="ARBA00022448"/>
    </source>
</evidence>
<dbReference type="PANTHER" id="PTHR47151">
    <property type="entry name" value="LEU/ILE/VAL-BINDING ABC TRANSPORTER SUBUNIT"/>
    <property type="match status" value="1"/>
</dbReference>
<evidence type="ECO:0000313" key="8">
    <source>
        <dbReference type="Proteomes" id="UP000033260"/>
    </source>
</evidence>
<dbReference type="Pfam" id="PF13458">
    <property type="entry name" value="Peripla_BP_6"/>
    <property type="match status" value="1"/>
</dbReference>
<dbReference type="InterPro" id="IPR028081">
    <property type="entry name" value="Leu-bd"/>
</dbReference>
<feature type="domain" description="Leucine-binding protein" evidence="6">
    <location>
        <begin position="34"/>
        <end position="363"/>
    </location>
</feature>
<reference evidence="7 8" key="1">
    <citation type="submission" date="2015-02" db="EMBL/GenBank/DDBJ databases">
        <title>Complete Genome Sequencing of Pseudomonas putida S13.1.2.</title>
        <authorList>
            <person name="Chong T.M."/>
            <person name="Chan K.G."/>
            <person name="Dessaux Y."/>
        </authorList>
    </citation>
    <scope>NUCLEOTIDE SEQUENCE [LARGE SCALE GENOMIC DNA]</scope>
    <source>
        <strain evidence="7 8">S13.1.2</strain>
    </source>
</reference>
<feature type="signal peptide" evidence="5">
    <location>
        <begin position="1"/>
        <end position="31"/>
    </location>
</feature>
<dbReference type="GO" id="GO:0006865">
    <property type="term" value="P:amino acid transport"/>
    <property type="evidence" value="ECO:0007669"/>
    <property type="project" value="UniProtKB-KW"/>
</dbReference>
<dbReference type="CDD" id="cd06342">
    <property type="entry name" value="PBP1_ABC_LIVBP-like"/>
    <property type="match status" value="1"/>
</dbReference>
<dbReference type="SUPFAM" id="SSF53822">
    <property type="entry name" value="Periplasmic binding protein-like I"/>
    <property type="match status" value="1"/>
</dbReference>
<evidence type="ECO:0000313" key="7">
    <source>
        <dbReference type="EMBL" id="AJQ46228.1"/>
    </source>
</evidence>
<protein>
    <submittedName>
        <fullName evidence="7">Leucine ABC transporter substrate-binding protein</fullName>
    </submittedName>
</protein>
<evidence type="ECO:0000256" key="5">
    <source>
        <dbReference type="SAM" id="SignalP"/>
    </source>
</evidence>
<keyword evidence="3 5" id="KW-0732">Signal</keyword>
<dbReference type="NCBIfam" id="NF011933">
    <property type="entry name" value="PRK15404.1"/>
    <property type="match status" value="1"/>
</dbReference>
<dbReference type="Gene3D" id="3.40.50.2300">
    <property type="match status" value="2"/>
</dbReference>
<name>A0AAU8S8Y8_PSEPU</name>
<feature type="chain" id="PRO_5043695078" evidence="5">
    <location>
        <begin position="32"/>
        <end position="379"/>
    </location>
</feature>
<keyword evidence="4" id="KW-0029">Amino-acid transport</keyword>
<dbReference type="PANTHER" id="PTHR47151:SF3">
    <property type="entry name" value="LEUCINE-SPECIFIC-BINDING PROTEIN"/>
    <property type="match status" value="1"/>
</dbReference>